<evidence type="ECO:0000313" key="2">
    <source>
        <dbReference type="Proteomes" id="UP000248012"/>
    </source>
</evidence>
<dbReference type="EMBL" id="QFVT01000002">
    <property type="protein sequence ID" value="PYC49063.1"/>
    <property type="molecule type" value="Genomic_DNA"/>
</dbReference>
<comment type="caution">
    <text evidence="1">The sequence shown here is derived from an EMBL/GenBank/DDBJ whole genome shotgun (WGS) entry which is preliminary data.</text>
</comment>
<accession>A0A2V4NF92</accession>
<evidence type="ECO:0008006" key="3">
    <source>
        <dbReference type="Google" id="ProtNLM"/>
    </source>
</evidence>
<dbReference type="InterPro" id="IPR027417">
    <property type="entry name" value="P-loop_NTPase"/>
</dbReference>
<dbReference type="Proteomes" id="UP000248012">
    <property type="component" value="Unassembled WGS sequence"/>
</dbReference>
<dbReference type="SUPFAM" id="SSF52540">
    <property type="entry name" value="P-loop containing nucleoside triphosphate hydrolases"/>
    <property type="match status" value="1"/>
</dbReference>
<organism evidence="1 2">
    <name type="scientific">Litorivita pollutaquae</name>
    <dbReference type="NCBI Taxonomy" id="2200892"/>
    <lineage>
        <taxon>Bacteria</taxon>
        <taxon>Pseudomonadati</taxon>
        <taxon>Pseudomonadota</taxon>
        <taxon>Alphaproteobacteria</taxon>
        <taxon>Rhodobacterales</taxon>
        <taxon>Paracoccaceae</taxon>
        <taxon>Litorivita</taxon>
    </lineage>
</organism>
<proteinExistence type="predicted"/>
<dbReference type="AlphaFoldDB" id="A0A2V4NF92"/>
<gene>
    <name evidence="1" type="ORF">DI396_03110</name>
</gene>
<sequence>MRMVLHCGFHKTGTTSVQKMLDRDRALLAPQMQIALKAEIRAAALAARDWSATRNPAKMSAYIYDLALFFESLDPDDPRPLCLSCEDLCGFMPGRRHLTDYRAAAELLPALCEVIQEVLPASDITFYFSTRAPEPWVKSCYAQHLRASGLRDDFPTYRAQYLPHADLDADIARIAKAVAPHRVAWSALEDMTGRLGPLDPLLDLVAISTELRAKIAPLPPANTALDEDVKAALLEINRTQPPGQKRNKIKLDLVRAARKREQSTRR</sequence>
<evidence type="ECO:0000313" key="1">
    <source>
        <dbReference type="EMBL" id="PYC49063.1"/>
    </source>
</evidence>
<name>A0A2V4NF92_9RHOB</name>
<keyword evidence="2" id="KW-1185">Reference proteome</keyword>
<reference evidence="1 2" key="1">
    <citation type="submission" date="2018-05" db="EMBL/GenBank/DDBJ databases">
        <title>Oceanovita maritima gen. nov., sp. nov., a marine bacterium in the family Rhodobacteraceae isolated from surface seawater of Lundu port Xiamen, China.</title>
        <authorList>
            <person name="Hetharua B.H."/>
            <person name="Min D."/>
            <person name="Liao H."/>
            <person name="Tian Y."/>
        </authorList>
    </citation>
    <scope>NUCLEOTIDE SEQUENCE [LARGE SCALE GENOMIC DNA]</scope>
    <source>
        <strain evidence="1 2">FSX-11</strain>
    </source>
</reference>
<protein>
    <recommendedName>
        <fullName evidence="3">Sulfotransferase family protein</fullName>
    </recommendedName>
</protein>
<dbReference type="RefSeq" id="WP_110794639.1">
    <property type="nucleotide sequence ID" value="NZ_KZ826481.1"/>
</dbReference>
<dbReference type="OrthoDB" id="7705857at2"/>